<accession>A0ABN7NVU1</accession>
<feature type="disulfide bond" evidence="8">
    <location>
        <begin position="108"/>
        <end position="123"/>
    </location>
</feature>
<evidence type="ECO:0000313" key="11">
    <source>
        <dbReference type="Proteomes" id="UP001153148"/>
    </source>
</evidence>
<comment type="caution">
    <text evidence="10">The sequence shown here is derived from an EMBL/GenBank/DDBJ whole genome shotgun (WGS) entry which is preliminary data.</text>
</comment>
<evidence type="ECO:0000256" key="8">
    <source>
        <dbReference type="PROSITE-ProRule" id="PRU00124"/>
    </source>
</evidence>
<dbReference type="InterPro" id="IPR036055">
    <property type="entry name" value="LDL_receptor-like_sf"/>
</dbReference>
<dbReference type="EMBL" id="CAJPIN010007975">
    <property type="protein sequence ID" value="CAG2058785.1"/>
    <property type="molecule type" value="Genomic_DNA"/>
</dbReference>
<feature type="disulfide bond" evidence="8">
    <location>
        <begin position="96"/>
        <end position="114"/>
    </location>
</feature>
<comment type="subcellular location">
    <subcellularLocation>
        <location evidence="2">Endomembrane system</location>
    </subcellularLocation>
    <subcellularLocation>
        <location evidence="1">Membrane</location>
        <topology evidence="1">Single-pass membrane protein</topology>
    </subcellularLocation>
</comment>
<feature type="compositionally biased region" description="Low complexity" evidence="9">
    <location>
        <begin position="13"/>
        <end position="38"/>
    </location>
</feature>
<dbReference type="CDD" id="cd00112">
    <property type="entry name" value="LDLa"/>
    <property type="match status" value="1"/>
</dbReference>
<gene>
    <name evidence="10" type="ORF">TPAB3V08_LOCUS5752</name>
</gene>
<reference evidence="10" key="1">
    <citation type="submission" date="2021-03" db="EMBL/GenBank/DDBJ databases">
        <authorList>
            <person name="Tran Van P."/>
        </authorList>
    </citation>
    <scope>NUCLEOTIDE SEQUENCE</scope>
</reference>
<evidence type="ECO:0000256" key="2">
    <source>
        <dbReference type="ARBA" id="ARBA00004308"/>
    </source>
</evidence>
<feature type="disulfide bond" evidence="8">
    <location>
        <begin position="69"/>
        <end position="84"/>
    </location>
</feature>
<name>A0ABN7NVU1_TIMPD</name>
<protein>
    <submittedName>
        <fullName evidence="10">Uncharacterized protein</fullName>
    </submittedName>
</protein>
<keyword evidence="3" id="KW-0812">Transmembrane</keyword>
<dbReference type="PANTHER" id="PTHR24270">
    <property type="entry name" value="LOW-DENSITY LIPOPROTEIN RECEPTOR-RELATED"/>
    <property type="match status" value="1"/>
</dbReference>
<dbReference type="InterPro" id="IPR050685">
    <property type="entry name" value="LDLR"/>
</dbReference>
<dbReference type="PROSITE" id="PS50068">
    <property type="entry name" value="LDLRA_2"/>
    <property type="match status" value="2"/>
</dbReference>
<evidence type="ECO:0000256" key="1">
    <source>
        <dbReference type="ARBA" id="ARBA00004167"/>
    </source>
</evidence>
<dbReference type="InterPro" id="IPR023415">
    <property type="entry name" value="LDLR_class-A_CS"/>
</dbReference>
<evidence type="ECO:0000256" key="4">
    <source>
        <dbReference type="ARBA" id="ARBA00022737"/>
    </source>
</evidence>
<sequence>MLLYLHLATNSEPATQPTTPSTPGTTATTISTTTSTSTARSFPIQDKCRADDKVRCADGSIYICRVHICDGNPDCPQGDDEKDCPLDECATGEFMCDLTRCIPASKRCDSQQDCTDGTDEQECPTGINVKPSLNHQSCGLRSSPFPPPFFFFLPPTLLFFKTYYIPDDNSSGKSEGLKTERTNPPGFTWRHCNAGRLGTKGDAANLIYVGAARVACRTRDGGKGEGLVS</sequence>
<keyword evidence="7 8" id="KW-1015">Disulfide bond</keyword>
<dbReference type="PRINTS" id="PR00261">
    <property type="entry name" value="LDLRECEPTOR"/>
</dbReference>
<dbReference type="Gene3D" id="4.10.400.10">
    <property type="entry name" value="Low-density Lipoprotein Receptor"/>
    <property type="match status" value="2"/>
</dbReference>
<comment type="caution">
    <text evidence="8">Lacks conserved residue(s) required for the propagation of feature annotation.</text>
</comment>
<dbReference type="PROSITE" id="PS01209">
    <property type="entry name" value="LDLRA_1"/>
    <property type="match status" value="1"/>
</dbReference>
<feature type="disulfide bond" evidence="8">
    <location>
        <begin position="89"/>
        <end position="101"/>
    </location>
</feature>
<dbReference type="Proteomes" id="UP001153148">
    <property type="component" value="Unassembled WGS sequence"/>
</dbReference>
<evidence type="ECO:0000256" key="3">
    <source>
        <dbReference type="ARBA" id="ARBA00022692"/>
    </source>
</evidence>
<evidence type="ECO:0000256" key="6">
    <source>
        <dbReference type="ARBA" id="ARBA00023136"/>
    </source>
</evidence>
<organism evidence="10 11">
    <name type="scientific">Timema podura</name>
    <name type="common">Walking stick</name>
    <dbReference type="NCBI Taxonomy" id="61482"/>
    <lineage>
        <taxon>Eukaryota</taxon>
        <taxon>Metazoa</taxon>
        <taxon>Ecdysozoa</taxon>
        <taxon>Arthropoda</taxon>
        <taxon>Hexapoda</taxon>
        <taxon>Insecta</taxon>
        <taxon>Pterygota</taxon>
        <taxon>Neoptera</taxon>
        <taxon>Polyneoptera</taxon>
        <taxon>Phasmatodea</taxon>
        <taxon>Timematodea</taxon>
        <taxon>Timematoidea</taxon>
        <taxon>Timematidae</taxon>
        <taxon>Timema</taxon>
    </lineage>
</organism>
<evidence type="ECO:0000256" key="9">
    <source>
        <dbReference type="SAM" id="MobiDB-lite"/>
    </source>
</evidence>
<dbReference type="SMART" id="SM00192">
    <property type="entry name" value="LDLa"/>
    <property type="match status" value="2"/>
</dbReference>
<keyword evidence="5" id="KW-1133">Transmembrane helix</keyword>
<feature type="region of interest" description="Disordered" evidence="9">
    <location>
        <begin position="9"/>
        <end position="38"/>
    </location>
</feature>
<evidence type="ECO:0000256" key="7">
    <source>
        <dbReference type="ARBA" id="ARBA00023157"/>
    </source>
</evidence>
<evidence type="ECO:0000256" key="5">
    <source>
        <dbReference type="ARBA" id="ARBA00022989"/>
    </source>
</evidence>
<keyword evidence="11" id="KW-1185">Reference proteome</keyword>
<evidence type="ECO:0000313" key="10">
    <source>
        <dbReference type="EMBL" id="CAG2058785.1"/>
    </source>
</evidence>
<proteinExistence type="predicted"/>
<dbReference type="PANTHER" id="PTHR24270:SF62">
    <property type="entry name" value="LOW-DENSITY LIPOPROTEIN RECEPTOR-RELATED PROTEIN 2"/>
    <property type="match status" value="1"/>
</dbReference>
<keyword evidence="6" id="KW-0472">Membrane</keyword>
<dbReference type="SUPFAM" id="SSF57424">
    <property type="entry name" value="LDL receptor-like module"/>
    <property type="match status" value="2"/>
</dbReference>
<dbReference type="InterPro" id="IPR002172">
    <property type="entry name" value="LDrepeatLR_classA_rpt"/>
</dbReference>
<dbReference type="Pfam" id="PF00057">
    <property type="entry name" value="Ldl_recept_a"/>
    <property type="match status" value="1"/>
</dbReference>
<keyword evidence="4" id="KW-0677">Repeat</keyword>